<dbReference type="Pfam" id="PF20009">
    <property type="entry name" value="GEVED"/>
    <property type="match status" value="1"/>
</dbReference>
<keyword evidence="1 3" id="KW-0732">Signal</keyword>
<dbReference type="EMBL" id="JAODOP010000004">
    <property type="protein sequence ID" value="MEF3834531.1"/>
    <property type="molecule type" value="Genomic_DNA"/>
</dbReference>
<dbReference type="RefSeq" id="WP_303306854.1">
    <property type="nucleotide sequence ID" value="NZ_JAODOP010000004.1"/>
</dbReference>
<dbReference type="InterPro" id="IPR026444">
    <property type="entry name" value="Secre_tail"/>
</dbReference>
<feature type="region of interest" description="Disordered" evidence="2">
    <location>
        <begin position="58"/>
        <end position="78"/>
    </location>
</feature>
<dbReference type="NCBIfam" id="TIGR04183">
    <property type="entry name" value="Por_Secre_tail"/>
    <property type="match status" value="1"/>
</dbReference>
<evidence type="ECO:0000313" key="6">
    <source>
        <dbReference type="Proteomes" id="UP001337305"/>
    </source>
</evidence>
<keyword evidence="6" id="KW-1185">Reference proteome</keyword>
<dbReference type="Pfam" id="PF00041">
    <property type="entry name" value="fn3"/>
    <property type="match status" value="1"/>
</dbReference>
<dbReference type="Gene3D" id="2.60.40.10">
    <property type="entry name" value="Immunoglobulins"/>
    <property type="match status" value="1"/>
</dbReference>
<sequence>MKHKHLLLPLLLVISFMAHTQENQNKAFYHGKISSVEHISSMLSRPNDLIPPDNSVREAKDKRSLGNQVISGKDPQTTNDYYVRNKHEKEQSMQRAPASLVFDTYSSNSQPTDPSMAVGPNHVMVVYNTGFMIYDKSGNQLLGQTAPNPAIFPSGGCCDLTVSYDNAADRWVLSFLGSGAQVAVSDGPNPLTAGWYIYNISAINDYQKLSIWSDGYYITDNTGSSNKLWALERDVMLAGGSGAQIIGFNLPGIVTSGFFSPQALNVTDGNLPAPGGATIVYLQDDAWSGVSQDHIKVWTANLNWSNPGSSTISNPQEINTTPFISVFDGGSFVNLSQPGGGSSIDALQATIMNQAQFRKFATYNSALFNFVVDTDAGSGELAGVRWYEFRQSGDNQPWSLYQEGTYTAPDGKHAWNASLAMDGQGNIGMGYTSMSGPTTSTTVRVSSYFTGRLSSDPLGTMTSTEELIANGNGNFSGTRYGDYSKIDVDPSDDASFWFITEYINGSRKGVVGKFQIEAGTPDTEAPTNPTNLVASNMTSSGSTLSWTASTDNVGVARYNISIGGTAVGTSTTTTFNVTGLSPLTAYVASVTAQDAAGNVSGNETVSFTTIANDINYCDSASTNVNDEFISNVQLNTINNSSNAQFYSDFTSISTSLSEGQTYTVTVVPTWTGTTYSEAYAVWIDYNNNGGFDDTGELVWSKAASTDASNSGSFTVPNGTSQTSVRMRVSMKYNGIPTSCETFTWGEVEDYTINLGTGSSVNANVKALRSFTETSNKNINMYPNPTNSRLTIDILENDFDEVTIFAPTGAIVKKVNPSAGSHTINVSQFTTGMYFVRFVSKRLAITKRFIKQ</sequence>
<name>A0ABU7XUX4_9FLAO</name>
<feature type="chain" id="PRO_5045922885" evidence="3">
    <location>
        <begin position="21"/>
        <end position="851"/>
    </location>
</feature>
<dbReference type="SUPFAM" id="SSF49265">
    <property type="entry name" value="Fibronectin type III"/>
    <property type="match status" value="1"/>
</dbReference>
<dbReference type="PROSITE" id="PS50853">
    <property type="entry name" value="FN3"/>
    <property type="match status" value="1"/>
</dbReference>
<feature type="compositionally biased region" description="Polar residues" evidence="2">
    <location>
        <begin position="65"/>
        <end position="78"/>
    </location>
</feature>
<protein>
    <submittedName>
        <fullName evidence="5">GEVED domain-containing protein</fullName>
    </submittedName>
</protein>
<feature type="signal peptide" evidence="3">
    <location>
        <begin position="1"/>
        <end position="20"/>
    </location>
</feature>
<reference evidence="5 6" key="1">
    <citation type="submission" date="2022-09" db="EMBL/GenBank/DDBJ databases">
        <title>Genome sequencing of Flavivirga sp. MEBiC05379.</title>
        <authorList>
            <person name="Oh H.-M."/>
            <person name="Kwon K.K."/>
            <person name="Park M.J."/>
            <person name="Yang S.-H."/>
        </authorList>
    </citation>
    <scope>NUCLEOTIDE SEQUENCE [LARGE SCALE GENOMIC DNA]</scope>
    <source>
        <strain evidence="5 6">MEBiC05379</strain>
    </source>
</reference>
<evidence type="ECO:0000256" key="3">
    <source>
        <dbReference type="SAM" id="SignalP"/>
    </source>
</evidence>
<dbReference type="Proteomes" id="UP001337305">
    <property type="component" value="Unassembled WGS sequence"/>
</dbReference>
<accession>A0ABU7XUX4</accession>
<feature type="domain" description="Fibronectin type-III" evidence="4">
    <location>
        <begin position="528"/>
        <end position="612"/>
    </location>
</feature>
<evidence type="ECO:0000256" key="2">
    <source>
        <dbReference type="SAM" id="MobiDB-lite"/>
    </source>
</evidence>
<gene>
    <name evidence="5" type="ORF">N1F79_15445</name>
</gene>
<evidence type="ECO:0000259" key="4">
    <source>
        <dbReference type="PROSITE" id="PS50853"/>
    </source>
</evidence>
<dbReference type="InterPro" id="IPR045474">
    <property type="entry name" value="GEVED"/>
</dbReference>
<dbReference type="InterPro" id="IPR013783">
    <property type="entry name" value="Ig-like_fold"/>
</dbReference>
<evidence type="ECO:0000313" key="5">
    <source>
        <dbReference type="EMBL" id="MEF3834531.1"/>
    </source>
</evidence>
<dbReference type="InterPro" id="IPR036116">
    <property type="entry name" value="FN3_sf"/>
</dbReference>
<proteinExistence type="predicted"/>
<organism evidence="5 6">
    <name type="scientific">Flavivirga spongiicola</name>
    <dbReference type="NCBI Taxonomy" id="421621"/>
    <lineage>
        <taxon>Bacteria</taxon>
        <taxon>Pseudomonadati</taxon>
        <taxon>Bacteroidota</taxon>
        <taxon>Flavobacteriia</taxon>
        <taxon>Flavobacteriales</taxon>
        <taxon>Flavobacteriaceae</taxon>
        <taxon>Flavivirga</taxon>
    </lineage>
</organism>
<dbReference type="Pfam" id="PF18962">
    <property type="entry name" value="Por_Secre_tail"/>
    <property type="match status" value="1"/>
</dbReference>
<comment type="caution">
    <text evidence="5">The sequence shown here is derived from an EMBL/GenBank/DDBJ whole genome shotgun (WGS) entry which is preliminary data.</text>
</comment>
<dbReference type="CDD" id="cd00063">
    <property type="entry name" value="FN3"/>
    <property type="match status" value="1"/>
</dbReference>
<dbReference type="SMART" id="SM00060">
    <property type="entry name" value="FN3"/>
    <property type="match status" value="1"/>
</dbReference>
<dbReference type="InterPro" id="IPR003961">
    <property type="entry name" value="FN3_dom"/>
</dbReference>
<evidence type="ECO:0000256" key="1">
    <source>
        <dbReference type="ARBA" id="ARBA00022729"/>
    </source>
</evidence>